<dbReference type="InterPro" id="IPR001851">
    <property type="entry name" value="ABC_transp_permease"/>
</dbReference>
<dbReference type="AlphaFoldDB" id="A0A3E0AJ97"/>
<feature type="transmembrane region" description="Helical" evidence="8">
    <location>
        <begin position="12"/>
        <end position="32"/>
    </location>
</feature>
<dbReference type="RefSeq" id="WP_116224838.1">
    <property type="nucleotide sequence ID" value="NZ_AP018437.1"/>
</dbReference>
<protein>
    <submittedName>
        <fullName evidence="9">Monosaccharide ABC transporter membrane protein (CUT2 family)</fullName>
    </submittedName>
</protein>
<gene>
    <name evidence="9" type="ORF">DFR64_1613</name>
</gene>
<feature type="transmembrane region" description="Helical" evidence="8">
    <location>
        <begin position="176"/>
        <end position="197"/>
    </location>
</feature>
<keyword evidence="4" id="KW-0997">Cell inner membrane</keyword>
<dbReference type="GO" id="GO:0022857">
    <property type="term" value="F:transmembrane transporter activity"/>
    <property type="evidence" value="ECO:0007669"/>
    <property type="project" value="InterPro"/>
</dbReference>
<dbReference type="Proteomes" id="UP000256388">
    <property type="component" value="Unassembled WGS sequence"/>
</dbReference>
<evidence type="ECO:0000256" key="5">
    <source>
        <dbReference type="ARBA" id="ARBA00022692"/>
    </source>
</evidence>
<keyword evidence="2" id="KW-0813">Transport</keyword>
<feature type="transmembrane region" description="Helical" evidence="8">
    <location>
        <begin position="227"/>
        <end position="247"/>
    </location>
</feature>
<evidence type="ECO:0000256" key="8">
    <source>
        <dbReference type="SAM" id="Phobius"/>
    </source>
</evidence>
<evidence type="ECO:0000256" key="2">
    <source>
        <dbReference type="ARBA" id="ARBA00022448"/>
    </source>
</evidence>
<comment type="subcellular location">
    <subcellularLocation>
        <location evidence="1">Cell membrane</location>
        <topology evidence="1">Multi-pass membrane protein</topology>
    </subcellularLocation>
</comment>
<feature type="transmembrane region" description="Helical" evidence="8">
    <location>
        <begin position="44"/>
        <end position="63"/>
    </location>
</feature>
<dbReference type="Pfam" id="PF02653">
    <property type="entry name" value="BPD_transp_2"/>
    <property type="match status" value="1"/>
</dbReference>
<keyword evidence="7 8" id="KW-0472">Membrane</keyword>
<evidence type="ECO:0000313" key="9">
    <source>
        <dbReference type="EMBL" id="REG11721.1"/>
    </source>
</evidence>
<dbReference type="EMBL" id="QUMS01000001">
    <property type="protein sequence ID" value="REG11721.1"/>
    <property type="molecule type" value="Genomic_DNA"/>
</dbReference>
<keyword evidence="5 8" id="KW-0812">Transmembrane</keyword>
<evidence type="ECO:0000313" key="10">
    <source>
        <dbReference type="Proteomes" id="UP000256388"/>
    </source>
</evidence>
<keyword evidence="6 8" id="KW-1133">Transmembrane helix</keyword>
<dbReference type="PANTHER" id="PTHR32196">
    <property type="entry name" value="ABC TRANSPORTER PERMEASE PROTEIN YPHD-RELATED-RELATED"/>
    <property type="match status" value="1"/>
</dbReference>
<comment type="caution">
    <text evidence="9">The sequence shown here is derived from an EMBL/GenBank/DDBJ whole genome shotgun (WGS) entry which is preliminary data.</text>
</comment>
<evidence type="ECO:0000256" key="1">
    <source>
        <dbReference type="ARBA" id="ARBA00004651"/>
    </source>
</evidence>
<sequence>MKKNTSKLLDVIFENLIWLLVAASLIIFSSLSSSFRAPNNMAGLLYRSAALGLLVLGQSFTMITGNFDLSSESGLGLTAMVAALALASADNGGLGWEVSPFVAIVLMIGVGLLIGLINGFLITRLKMNNLIVTIAMQMILRGMVYIISPGSTASFFPKAFDWLGGGTLFKIPLEKGFFSFPVATLFVIIVFIIAHIITRYTQFGRNMYAVGSNLTAAKDAGIDSDRIVRIVYLIDGFCMALAGWLAAGRIDSATPRTGAGLTFPVQAAAVIGGISMAGGRGNMIGALGGLMLWSILDNGLSIIRVSPFWIETSRGLILLFAVFLDAVKVRQMHQRSLIDILMQSTIGLKDKTIVKK</sequence>
<keyword evidence="10" id="KW-1185">Reference proteome</keyword>
<evidence type="ECO:0000256" key="3">
    <source>
        <dbReference type="ARBA" id="ARBA00022475"/>
    </source>
</evidence>
<name>A0A3E0AJ97_9CHLR</name>
<feature type="transmembrane region" description="Helical" evidence="8">
    <location>
        <begin position="130"/>
        <end position="156"/>
    </location>
</feature>
<dbReference type="PANTHER" id="PTHR32196:SF21">
    <property type="entry name" value="ABC TRANSPORTER PERMEASE PROTEIN YPHD-RELATED"/>
    <property type="match status" value="1"/>
</dbReference>
<organism evidence="9 10">
    <name type="scientific">Pelolinea submarina</name>
    <dbReference type="NCBI Taxonomy" id="913107"/>
    <lineage>
        <taxon>Bacteria</taxon>
        <taxon>Bacillati</taxon>
        <taxon>Chloroflexota</taxon>
        <taxon>Anaerolineae</taxon>
        <taxon>Anaerolineales</taxon>
        <taxon>Anaerolineaceae</taxon>
        <taxon>Pelolinea</taxon>
    </lineage>
</organism>
<feature type="transmembrane region" description="Helical" evidence="8">
    <location>
        <begin position="101"/>
        <end position="123"/>
    </location>
</feature>
<accession>A0A3E0AJ97</accession>
<proteinExistence type="predicted"/>
<keyword evidence="3" id="KW-1003">Cell membrane</keyword>
<feature type="transmembrane region" description="Helical" evidence="8">
    <location>
        <begin position="259"/>
        <end position="277"/>
    </location>
</feature>
<evidence type="ECO:0000256" key="6">
    <source>
        <dbReference type="ARBA" id="ARBA00022989"/>
    </source>
</evidence>
<dbReference type="CDD" id="cd06579">
    <property type="entry name" value="TM_PBP1_transp_AraH_like"/>
    <property type="match status" value="1"/>
</dbReference>
<reference evidence="9 10" key="1">
    <citation type="submission" date="2018-08" db="EMBL/GenBank/DDBJ databases">
        <title>Genomic Encyclopedia of Type Strains, Phase IV (KMG-IV): sequencing the most valuable type-strain genomes for metagenomic binning, comparative biology and taxonomic classification.</title>
        <authorList>
            <person name="Goeker M."/>
        </authorList>
    </citation>
    <scope>NUCLEOTIDE SEQUENCE [LARGE SCALE GENOMIC DNA]</scope>
    <source>
        <strain evidence="9 10">DSM 23923</strain>
    </source>
</reference>
<dbReference type="GO" id="GO:0005886">
    <property type="term" value="C:plasma membrane"/>
    <property type="evidence" value="ECO:0007669"/>
    <property type="project" value="UniProtKB-SubCell"/>
</dbReference>
<evidence type="ECO:0000256" key="7">
    <source>
        <dbReference type="ARBA" id="ARBA00023136"/>
    </source>
</evidence>
<evidence type="ECO:0000256" key="4">
    <source>
        <dbReference type="ARBA" id="ARBA00022519"/>
    </source>
</evidence>
<dbReference type="OrthoDB" id="9813906at2"/>